<sequence>EFVRIWIYVDGEEKAYGAVETDQLSGAGNPLYLGTTQGGGSEWFDGTLDEVRISDVARTPWEMIKAARPTAGYQLSTNGGTNWGANSPDFNDDKWIDYRWGEERWTVRCSGDDGSTSEETLFAYNVPAFPSIHASNNQIRFRIADLGGNTTTSAYTIKMENSSPAGWTKFSPSDWTSNLTPDCSVDVTDSGGSGISAASAMYAYTKDGGLSWLPGDDFTDGDYTTDPITWTTTNGTWDASSGILKQTNASGGWYWCQDLGNTYDDFILEFDFKVVDPG</sequence>
<name>X1C1D5_9ZZZZ</name>
<gene>
    <name evidence="1" type="ORF">S01H4_47767</name>
</gene>
<dbReference type="Pfam" id="PF13385">
    <property type="entry name" value="Laminin_G_3"/>
    <property type="match status" value="1"/>
</dbReference>
<dbReference type="Gene3D" id="2.60.120.200">
    <property type="match status" value="1"/>
</dbReference>
<evidence type="ECO:0008006" key="2">
    <source>
        <dbReference type="Google" id="ProtNLM"/>
    </source>
</evidence>
<dbReference type="SUPFAM" id="SSF49899">
    <property type="entry name" value="Concanavalin A-like lectins/glucanases"/>
    <property type="match status" value="1"/>
</dbReference>
<dbReference type="AlphaFoldDB" id="X1C1D5"/>
<proteinExistence type="predicted"/>
<organism evidence="1">
    <name type="scientific">marine sediment metagenome</name>
    <dbReference type="NCBI Taxonomy" id="412755"/>
    <lineage>
        <taxon>unclassified sequences</taxon>
        <taxon>metagenomes</taxon>
        <taxon>ecological metagenomes</taxon>
    </lineage>
</organism>
<reference evidence="1" key="1">
    <citation type="journal article" date="2014" name="Front. Microbiol.">
        <title>High frequency of phylogenetically diverse reductive dehalogenase-homologous genes in deep subseafloor sedimentary metagenomes.</title>
        <authorList>
            <person name="Kawai M."/>
            <person name="Futagami T."/>
            <person name="Toyoda A."/>
            <person name="Takaki Y."/>
            <person name="Nishi S."/>
            <person name="Hori S."/>
            <person name="Arai W."/>
            <person name="Tsubouchi T."/>
            <person name="Morono Y."/>
            <person name="Uchiyama I."/>
            <person name="Ito T."/>
            <person name="Fujiyama A."/>
            <person name="Inagaki F."/>
            <person name="Takami H."/>
        </authorList>
    </citation>
    <scope>NUCLEOTIDE SEQUENCE</scope>
    <source>
        <strain evidence="1">Expedition CK06-06</strain>
    </source>
</reference>
<feature type="non-terminal residue" evidence="1">
    <location>
        <position position="278"/>
    </location>
</feature>
<accession>X1C1D5</accession>
<dbReference type="InterPro" id="IPR013320">
    <property type="entry name" value="ConA-like_dom_sf"/>
</dbReference>
<dbReference type="EMBL" id="BART01026856">
    <property type="protein sequence ID" value="GAH01911.1"/>
    <property type="molecule type" value="Genomic_DNA"/>
</dbReference>
<comment type="caution">
    <text evidence="1">The sequence shown here is derived from an EMBL/GenBank/DDBJ whole genome shotgun (WGS) entry which is preliminary data.</text>
</comment>
<protein>
    <recommendedName>
        <fullName evidence="2">LamG-like jellyroll fold domain-containing protein</fullName>
    </recommendedName>
</protein>
<feature type="non-terminal residue" evidence="1">
    <location>
        <position position="1"/>
    </location>
</feature>
<evidence type="ECO:0000313" key="1">
    <source>
        <dbReference type="EMBL" id="GAH01911.1"/>
    </source>
</evidence>